<dbReference type="AlphaFoldDB" id="A0A1M6GF89"/>
<dbReference type="Pfam" id="PF13519">
    <property type="entry name" value="VWA_2"/>
    <property type="match status" value="1"/>
</dbReference>
<feature type="domain" description="VWFA" evidence="1">
    <location>
        <begin position="134"/>
        <end position="236"/>
    </location>
</feature>
<gene>
    <name evidence="2" type="ORF">SAMN02745176_02364</name>
</gene>
<dbReference type="RefSeq" id="WP_073026402.1">
    <property type="nucleotide sequence ID" value="NZ_FQZS01000015.1"/>
</dbReference>
<dbReference type="OrthoDB" id="9806395at2"/>
<dbReference type="Pfam" id="PF00092">
    <property type="entry name" value="VWA"/>
    <property type="match status" value="1"/>
</dbReference>
<protein>
    <submittedName>
        <fullName evidence="2">Ca-activated chloride channel family protein</fullName>
    </submittedName>
</protein>
<dbReference type="CDD" id="cd00198">
    <property type="entry name" value="vWFA"/>
    <property type="match status" value="1"/>
</dbReference>
<accession>A0A1M6GF89</accession>
<dbReference type="Gene3D" id="3.40.50.410">
    <property type="entry name" value="von Willebrand factor, type A domain"/>
    <property type="match status" value="1"/>
</dbReference>
<evidence type="ECO:0000313" key="3">
    <source>
        <dbReference type="Proteomes" id="UP000184442"/>
    </source>
</evidence>
<dbReference type="InterPro" id="IPR002035">
    <property type="entry name" value="VWF_A"/>
</dbReference>
<dbReference type="Proteomes" id="UP000184442">
    <property type="component" value="Unassembled WGS sequence"/>
</dbReference>
<dbReference type="STRING" id="1122184.SAMN02745176_02364"/>
<evidence type="ECO:0000259" key="1">
    <source>
        <dbReference type="PROSITE" id="PS50234"/>
    </source>
</evidence>
<name>A0A1M6GF89_9FIRM</name>
<dbReference type="PROSITE" id="PS50234">
    <property type="entry name" value="VWFA"/>
    <property type="match status" value="2"/>
</dbReference>
<organism evidence="2 3">
    <name type="scientific">Lutispora thermophila DSM 19022</name>
    <dbReference type="NCBI Taxonomy" id="1122184"/>
    <lineage>
        <taxon>Bacteria</taxon>
        <taxon>Bacillati</taxon>
        <taxon>Bacillota</taxon>
        <taxon>Clostridia</taxon>
        <taxon>Lutisporales</taxon>
        <taxon>Lutisporaceae</taxon>
        <taxon>Lutispora</taxon>
    </lineage>
</organism>
<dbReference type="SUPFAM" id="SSF53300">
    <property type="entry name" value="vWA-like"/>
    <property type="match status" value="2"/>
</dbReference>
<evidence type="ECO:0000313" key="2">
    <source>
        <dbReference type="EMBL" id="SHJ08615.1"/>
    </source>
</evidence>
<dbReference type="EMBL" id="FQZS01000015">
    <property type="protein sequence ID" value="SHJ08615.1"/>
    <property type="molecule type" value="Genomic_DNA"/>
</dbReference>
<dbReference type="InterPro" id="IPR036465">
    <property type="entry name" value="vWFA_dom_sf"/>
</dbReference>
<feature type="domain" description="VWFA" evidence="1">
    <location>
        <begin position="1"/>
        <end position="88"/>
    </location>
</feature>
<proteinExistence type="predicted"/>
<keyword evidence="3" id="KW-1185">Reference proteome</keyword>
<reference evidence="2 3" key="1">
    <citation type="submission" date="2016-11" db="EMBL/GenBank/DDBJ databases">
        <authorList>
            <person name="Jaros S."/>
            <person name="Januszkiewicz K."/>
            <person name="Wedrychowicz H."/>
        </authorList>
    </citation>
    <scope>NUCLEOTIDE SEQUENCE [LARGE SCALE GENOMIC DNA]</scope>
    <source>
        <strain evidence="2 3">DSM 19022</strain>
    </source>
</reference>
<sequence>MEKETGIIKQMIIITDGKSNIGINPVEAAAKAKAAGITVSAIGIIDNECKGEEDIMEVEAITKAGGGLADYCYIQDLGMTLQVMTQKTVNHTLECIVSKQLKSIIGKDITNMEPQSRMKIVEFIENYGDRVDLLYVILLDTSKSMANKLDTAKKCIIDLMEALKNRKGVTKLALISYPGENGNYINTACDFTTDTDVLKEGLNLLRARGGTPTGPAIEAAMNLIFEYDAPASLRYV</sequence>